<dbReference type="EMBL" id="VAHF01000009">
    <property type="protein sequence ID" value="TXG54704.1"/>
    <property type="molecule type" value="Genomic_DNA"/>
</dbReference>
<dbReference type="InterPro" id="IPR002885">
    <property type="entry name" value="PPR_rpt"/>
</dbReference>
<dbReference type="Pfam" id="PF00400">
    <property type="entry name" value="WD40"/>
    <property type="match status" value="3"/>
</dbReference>
<dbReference type="Pfam" id="PF13041">
    <property type="entry name" value="PPR_2"/>
    <property type="match status" value="4"/>
</dbReference>
<dbReference type="Gene3D" id="1.25.40.10">
    <property type="entry name" value="Tetratricopeptide repeat domain"/>
    <property type="match status" value="4"/>
</dbReference>
<dbReference type="SMART" id="SM00320">
    <property type="entry name" value="WD40"/>
    <property type="match status" value="5"/>
</dbReference>
<dbReference type="SUPFAM" id="SSF50978">
    <property type="entry name" value="WD40 repeat-like"/>
    <property type="match status" value="1"/>
</dbReference>
<feature type="region of interest" description="Disordered" evidence="6">
    <location>
        <begin position="949"/>
        <end position="976"/>
    </location>
</feature>
<dbReference type="Gene3D" id="2.130.10.10">
    <property type="entry name" value="YVTN repeat-like/Quinoprotein amine dehydrogenase"/>
    <property type="match status" value="1"/>
</dbReference>
<feature type="repeat" description="PPR" evidence="5">
    <location>
        <begin position="289"/>
        <end position="323"/>
    </location>
</feature>
<dbReference type="InterPro" id="IPR036322">
    <property type="entry name" value="WD40_repeat_dom_sf"/>
</dbReference>
<feature type="repeat" description="PPR" evidence="5">
    <location>
        <begin position="464"/>
        <end position="498"/>
    </location>
</feature>
<dbReference type="InterPro" id="IPR015943">
    <property type="entry name" value="WD40/YVTN_repeat-like_dom_sf"/>
</dbReference>
<feature type="compositionally biased region" description="Low complexity" evidence="6">
    <location>
        <begin position="957"/>
        <end position="976"/>
    </location>
</feature>
<keyword evidence="2 4" id="KW-0853">WD repeat</keyword>
<accession>A0A5C7HCK0</accession>
<dbReference type="OrthoDB" id="185373at2759"/>
<evidence type="ECO:0000256" key="5">
    <source>
        <dbReference type="PROSITE-ProRule" id="PRU00708"/>
    </source>
</evidence>
<evidence type="ECO:0000256" key="6">
    <source>
        <dbReference type="SAM" id="MobiDB-lite"/>
    </source>
</evidence>
<dbReference type="PROSITE" id="PS51375">
    <property type="entry name" value="PPR"/>
    <property type="match status" value="9"/>
</dbReference>
<protein>
    <submittedName>
        <fullName evidence="7">Uncharacterized protein</fullName>
    </submittedName>
</protein>
<dbReference type="Proteomes" id="UP000323000">
    <property type="component" value="Chromosome 9"/>
</dbReference>
<dbReference type="FunFam" id="1.25.40.10:FF:000558">
    <property type="entry name" value="Pentatricopeptide repeat-containing protein At5g39710"/>
    <property type="match status" value="1"/>
</dbReference>
<evidence type="ECO:0000256" key="1">
    <source>
        <dbReference type="ARBA" id="ARBA00007626"/>
    </source>
</evidence>
<feature type="repeat" description="PPR" evidence="5">
    <location>
        <begin position="394"/>
        <end position="428"/>
    </location>
</feature>
<feature type="repeat" description="WD" evidence="4">
    <location>
        <begin position="656"/>
        <end position="697"/>
    </location>
</feature>
<feature type="repeat" description="WD" evidence="4">
    <location>
        <begin position="876"/>
        <end position="917"/>
    </location>
</feature>
<keyword evidence="8" id="KW-1185">Reference proteome</keyword>
<feature type="repeat" description="WD" evidence="4">
    <location>
        <begin position="746"/>
        <end position="780"/>
    </location>
</feature>
<dbReference type="PANTHER" id="PTHR47447">
    <property type="entry name" value="OS03G0856100 PROTEIN"/>
    <property type="match status" value="1"/>
</dbReference>
<sequence length="976" mass="110130">MLLMNRMLVSAPKKSFYNFNFISILTFSSSSSSSSSLQTIYDSDSKTLSNSLYHFLPQTRNPNNIVNLIYSSLKQGKSDLTTLLQHDIKGLVHHLGAHEISRVLLRCQSDSLTALTFFNWVKHDLGIKPAPENYCFFVHILAWNKEFPLAMKSLCELIELVKDTSHCVDVFQDLVLCTQVCNWDPVVFDMLIKAYVKVGLVRESYRTFNKTLESGFVPSVISCNFLLNGLLKLNCINQCWLVYEEMGRVGIRPNSYTFNILTHVFCKNGDVDKVNEFMERMEEEGFDPDLVTYNTLISSYCKKGRLNDAFYLYRIMYRRKVLPDSVTYTALMNGLCKEGRMREAHQLFHQMIHRGLSPDVVSYNTLICGYCKEGKLGESKSLLYEMIGNGIFPDNYSCQVIVKGYGKEGKLPSALNLVVELQRFGVSISKDVYDYLLVALCNDNRPFAAKNLLERISENGYVPNMEIYNELIESLCKCDSVADALPLKDQMVARNMKPSLFTYRALICCLCRISRSKEATSLMEEMLKSDVLPDPLICRALIHGYCKERDVNKAESLLGFFAKEFQIFDTESYNAVFSFFCADGGDLPKLMELQDRIGALRKVIAIAQQQHQYKVPDDKYRNMITCYEDRLIMVAAMSLTQLDDETVSTMAIGAVFSDFGGKIHSLDFHRKDDLLVTASEDDSVRLYDITSAKLVKTTFHKKHGTDRVCFTHHPSSVICSTRYNLNATGESLRYLSMYDNRILRYFKGHKERVVSLCMSPVNDSFMSGSLDHSVRMWDLRVNACQGILRLRGRPTVAYDQQGLVFAVAMEGGAIKLFDSRSYDKGPFDTFLVGGDKAEVCDIKFSNDGKSMLLTTTDNNLYVLDAYAGEKRCGFTLEPSPNTTIEATFTPDCQYVLSGSGDGNLHAWNIKMGREVARWQSHIGVASCLKWAPHRAMFVAASTALSFWIPGPPKSTDEPPSMEAPAPAPAAAEPMSQ</sequence>
<feature type="repeat" description="PPR" evidence="5">
    <location>
        <begin position="219"/>
        <end position="253"/>
    </location>
</feature>
<dbReference type="InterPro" id="IPR001680">
    <property type="entry name" value="WD40_rpt"/>
</dbReference>
<evidence type="ECO:0000256" key="4">
    <source>
        <dbReference type="PROSITE-ProRule" id="PRU00221"/>
    </source>
</evidence>
<feature type="repeat" description="PPR" evidence="5">
    <location>
        <begin position="324"/>
        <end position="358"/>
    </location>
</feature>
<evidence type="ECO:0000256" key="3">
    <source>
        <dbReference type="ARBA" id="ARBA00022737"/>
    </source>
</evidence>
<reference evidence="8" key="1">
    <citation type="journal article" date="2019" name="Gigascience">
        <title>De novo genome assembly of the endangered Acer yangbiense, a plant species with extremely small populations endemic to Yunnan Province, China.</title>
        <authorList>
            <person name="Yang J."/>
            <person name="Wariss H.M."/>
            <person name="Tao L."/>
            <person name="Zhang R."/>
            <person name="Yun Q."/>
            <person name="Hollingsworth P."/>
            <person name="Dao Z."/>
            <person name="Luo G."/>
            <person name="Guo H."/>
            <person name="Ma Y."/>
            <person name="Sun W."/>
        </authorList>
    </citation>
    <scope>NUCLEOTIDE SEQUENCE [LARGE SCALE GENOMIC DNA]</scope>
    <source>
        <strain evidence="8">cv. Malutang</strain>
    </source>
</reference>
<feature type="repeat" description="PPR" evidence="5">
    <location>
        <begin position="359"/>
        <end position="393"/>
    </location>
</feature>
<dbReference type="PROSITE" id="PS00678">
    <property type="entry name" value="WD_REPEATS_1"/>
    <property type="match status" value="1"/>
</dbReference>
<dbReference type="FunFam" id="2.130.10.10:FF:000446">
    <property type="entry name" value="protein ANTHESIS POMOTING FACTOR 1 isoform X1"/>
    <property type="match status" value="1"/>
</dbReference>
<dbReference type="NCBIfam" id="TIGR00756">
    <property type="entry name" value="PPR"/>
    <property type="match status" value="7"/>
</dbReference>
<proteinExistence type="inferred from homology"/>
<dbReference type="PROSITE" id="PS50082">
    <property type="entry name" value="WD_REPEATS_2"/>
    <property type="match status" value="3"/>
</dbReference>
<dbReference type="InterPro" id="IPR011990">
    <property type="entry name" value="TPR-like_helical_dom_sf"/>
</dbReference>
<feature type="repeat" description="PPR" evidence="5">
    <location>
        <begin position="499"/>
        <end position="533"/>
    </location>
</feature>
<dbReference type="AlphaFoldDB" id="A0A5C7HCK0"/>
<evidence type="ECO:0000313" key="7">
    <source>
        <dbReference type="EMBL" id="TXG54704.1"/>
    </source>
</evidence>
<dbReference type="Pfam" id="PF01535">
    <property type="entry name" value="PPR"/>
    <property type="match status" value="2"/>
</dbReference>
<dbReference type="InterPro" id="IPR019775">
    <property type="entry name" value="WD40_repeat_CS"/>
</dbReference>
<comment type="caution">
    <text evidence="7">The sequence shown here is derived from an EMBL/GenBank/DDBJ whole genome shotgun (WGS) entry which is preliminary data.</text>
</comment>
<feature type="repeat" description="PPR" evidence="5">
    <location>
        <begin position="254"/>
        <end position="288"/>
    </location>
</feature>
<evidence type="ECO:0000256" key="2">
    <source>
        <dbReference type="ARBA" id="ARBA00022574"/>
    </source>
</evidence>
<feature type="repeat" description="PPR" evidence="5">
    <location>
        <begin position="184"/>
        <end position="218"/>
    </location>
</feature>
<keyword evidence="3" id="KW-0677">Repeat</keyword>
<gene>
    <name evidence="7" type="ORF">EZV62_019960</name>
</gene>
<evidence type="ECO:0000313" key="8">
    <source>
        <dbReference type="Proteomes" id="UP000323000"/>
    </source>
</evidence>
<dbReference type="PROSITE" id="PS50294">
    <property type="entry name" value="WD_REPEATS_REGION"/>
    <property type="match status" value="1"/>
</dbReference>
<organism evidence="7 8">
    <name type="scientific">Acer yangbiense</name>
    <dbReference type="NCBI Taxonomy" id="1000413"/>
    <lineage>
        <taxon>Eukaryota</taxon>
        <taxon>Viridiplantae</taxon>
        <taxon>Streptophyta</taxon>
        <taxon>Embryophyta</taxon>
        <taxon>Tracheophyta</taxon>
        <taxon>Spermatophyta</taxon>
        <taxon>Magnoliopsida</taxon>
        <taxon>eudicotyledons</taxon>
        <taxon>Gunneridae</taxon>
        <taxon>Pentapetalae</taxon>
        <taxon>rosids</taxon>
        <taxon>malvids</taxon>
        <taxon>Sapindales</taxon>
        <taxon>Sapindaceae</taxon>
        <taxon>Hippocastanoideae</taxon>
        <taxon>Acereae</taxon>
        <taxon>Acer</taxon>
    </lineage>
</organism>
<comment type="similarity">
    <text evidence="1">Belongs to the PPR family. P subfamily.</text>
</comment>
<name>A0A5C7HCK0_9ROSI</name>
<dbReference type="PANTHER" id="PTHR47447:SF17">
    <property type="entry name" value="OS12G0638900 PROTEIN"/>
    <property type="match status" value="1"/>
</dbReference>